<gene>
    <name evidence="1" type="ORF">THAOC_01967</name>
</gene>
<proteinExistence type="predicted"/>
<organism evidence="1 2">
    <name type="scientific">Thalassiosira oceanica</name>
    <name type="common">Marine diatom</name>
    <dbReference type="NCBI Taxonomy" id="159749"/>
    <lineage>
        <taxon>Eukaryota</taxon>
        <taxon>Sar</taxon>
        <taxon>Stramenopiles</taxon>
        <taxon>Ochrophyta</taxon>
        <taxon>Bacillariophyta</taxon>
        <taxon>Coscinodiscophyceae</taxon>
        <taxon>Thalassiosirophycidae</taxon>
        <taxon>Thalassiosirales</taxon>
        <taxon>Thalassiosiraceae</taxon>
        <taxon>Thalassiosira</taxon>
    </lineage>
</organism>
<name>K0TGZ2_THAOC</name>
<protein>
    <submittedName>
        <fullName evidence="1">Uncharacterized protein</fullName>
    </submittedName>
</protein>
<comment type="caution">
    <text evidence="1">The sequence shown here is derived from an EMBL/GenBank/DDBJ whole genome shotgun (WGS) entry which is preliminary data.</text>
</comment>
<keyword evidence="2" id="KW-1185">Reference proteome</keyword>
<evidence type="ECO:0000313" key="2">
    <source>
        <dbReference type="Proteomes" id="UP000266841"/>
    </source>
</evidence>
<dbReference type="EMBL" id="AGNL01002366">
    <property type="protein sequence ID" value="EJK76279.1"/>
    <property type="molecule type" value="Genomic_DNA"/>
</dbReference>
<evidence type="ECO:0000313" key="1">
    <source>
        <dbReference type="EMBL" id="EJK76279.1"/>
    </source>
</evidence>
<accession>K0TGZ2</accession>
<dbReference type="Proteomes" id="UP000266841">
    <property type="component" value="Unassembled WGS sequence"/>
</dbReference>
<reference evidence="1 2" key="1">
    <citation type="journal article" date="2012" name="Genome Biol.">
        <title>Genome and low-iron response of an oceanic diatom adapted to chronic iron limitation.</title>
        <authorList>
            <person name="Lommer M."/>
            <person name="Specht M."/>
            <person name="Roy A.S."/>
            <person name="Kraemer L."/>
            <person name="Andreson R."/>
            <person name="Gutowska M.A."/>
            <person name="Wolf J."/>
            <person name="Bergner S.V."/>
            <person name="Schilhabel M.B."/>
            <person name="Klostermeier U.C."/>
            <person name="Beiko R.G."/>
            <person name="Rosenstiel P."/>
            <person name="Hippler M."/>
            <person name="Laroche J."/>
        </authorList>
    </citation>
    <scope>NUCLEOTIDE SEQUENCE [LARGE SCALE GENOMIC DNA]</scope>
    <source>
        <strain evidence="1 2">CCMP1005</strain>
    </source>
</reference>
<sequence>MVDSYLYLVTNHQCTKYASLPDLFPQPYDGILMGNADWNLLGGLGDIGRSRLSVCPVSAPKSVRGFLGRLKVSLLGGHAEPSLAVQGHIVELVNTIITDAQAGDMNLFVYIYVSIRTQIPVLTRPSYIVNGVIVIFDRLPQDGRSPYPHVPGGNWRWFVVCRIDSGR</sequence>
<dbReference type="AlphaFoldDB" id="K0TGZ2"/>